<dbReference type="PANTHER" id="PTHR43200">
    <property type="entry name" value="PHOSPHATASE"/>
    <property type="match status" value="1"/>
</dbReference>
<evidence type="ECO:0000256" key="1">
    <source>
        <dbReference type="ARBA" id="ARBA00001946"/>
    </source>
</evidence>
<evidence type="ECO:0000256" key="8">
    <source>
        <dbReference type="ARBA" id="ARBA00044479"/>
    </source>
</evidence>
<dbReference type="AlphaFoldDB" id="A0A9P6DWA4"/>
<dbReference type="InterPro" id="IPR000760">
    <property type="entry name" value="Inositol_monophosphatase-like"/>
</dbReference>
<evidence type="ECO:0000256" key="4">
    <source>
        <dbReference type="ARBA" id="ARBA00022723"/>
    </source>
</evidence>
<dbReference type="PRINTS" id="PR00377">
    <property type="entry name" value="IMPHPHTASES"/>
</dbReference>
<evidence type="ECO:0000313" key="11">
    <source>
        <dbReference type="EMBL" id="KAF9513534.1"/>
    </source>
</evidence>
<dbReference type="EC" id="3.1.3.7" evidence="3"/>
<gene>
    <name evidence="11" type="ORF">BS47DRAFT_1485618</name>
</gene>
<evidence type="ECO:0000313" key="12">
    <source>
        <dbReference type="Proteomes" id="UP000886523"/>
    </source>
</evidence>
<dbReference type="SUPFAM" id="SSF56655">
    <property type="entry name" value="Carbohydrate phosphatase"/>
    <property type="match status" value="1"/>
</dbReference>
<dbReference type="GO" id="GO:0046854">
    <property type="term" value="P:phosphatidylinositol phosphate biosynthetic process"/>
    <property type="evidence" value="ECO:0007669"/>
    <property type="project" value="InterPro"/>
</dbReference>
<evidence type="ECO:0000256" key="5">
    <source>
        <dbReference type="ARBA" id="ARBA00022801"/>
    </source>
</evidence>
<dbReference type="NCBIfam" id="TIGR01330">
    <property type="entry name" value="bisphos_HAL2"/>
    <property type="match status" value="1"/>
</dbReference>
<dbReference type="InterPro" id="IPR006239">
    <property type="entry name" value="DPNP"/>
</dbReference>
<dbReference type="GO" id="GO:0008441">
    <property type="term" value="F:3'(2'),5'-bisphosphate nucleotidase activity"/>
    <property type="evidence" value="ECO:0007669"/>
    <property type="project" value="UniProtKB-EC"/>
</dbReference>
<comment type="catalytic activity">
    <reaction evidence="9">
        <text>3'-phosphoadenylyl sulfate + H2O = adenosine 5'-phosphosulfate + phosphate</text>
        <dbReference type="Rhea" id="RHEA:77639"/>
        <dbReference type="ChEBI" id="CHEBI:15377"/>
        <dbReference type="ChEBI" id="CHEBI:43474"/>
        <dbReference type="ChEBI" id="CHEBI:58243"/>
        <dbReference type="ChEBI" id="CHEBI:58339"/>
        <dbReference type="EC" id="3.1.3.7"/>
    </reaction>
    <physiologicalReaction direction="left-to-right" evidence="9">
        <dbReference type="Rhea" id="RHEA:77640"/>
    </physiologicalReaction>
</comment>
<protein>
    <recommendedName>
        <fullName evidence="3">3'(2'),5'-bisphosphate nucleotidase</fullName>
        <ecNumber evidence="3">3.1.3.7</ecNumber>
    </recommendedName>
</protein>
<keyword evidence="12" id="KW-1185">Reference proteome</keyword>
<dbReference type="Gene3D" id="3.40.190.80">
    <property type="match status" value="1"/>
</dbReference>
<comment type="catalytic activity">
    <reaction evidence="7">
        <text>adenosine 2',5'-bisphosphate + H2O = AMP + phosphate</text>
        <dbReference type="Rhea" id="RHEA:77643"/>
        <dbReference type="ChEBI" id="CHEBI:15377"/>
        <dbReference type="ChEBI" id="CHEBI:43474"/>
        <dbReference type="ChEBI" id="CHEBI:194156"/>
        <dbReference type="ChEBI" id="CHEBI:456215"/>
        <dbReference type="EC" id="3.1.3.7"/>
    </reaction>
    <physiologicalReaction direction="left-to-right" evidence="7">
        <dbReference type="Rhea" id="RHEA:77644"/>
    </physiologicalReaction>
</comment>
<sequence length="357" mass="38140">MAAIPFQVEKYAAISAVVRACALTMSVFNRLVKSETVTKDDKSPVTVADYSAQAVVNTILAHAFPNDPIVGEEDASDLRKPEGALLRERIVELANEALTGIVADKENVNWGLGKARSSHELLDAIDRGNYAGGPVGRMWALDPIDGTKGFLRGEQYAVCLALIVDSIVQVGVIGCPNLHVDVSKPDGERGTMFVAVRGQGAQQLSLSSPYGDGIPLRISSHSPLSSIRFLESVEAAHSAHGFNARVAAVLGTSQSPNRMDSQAKYCVLSRGVEGDVYLRMPVPGMGYQEKIWDHASGALLIQEAGGIVSDSLGRPLNFGSGRTLGENFGVVATSIDIHPKIIHAIRQVQDEEKIGKF</sequence>
<dbReference type="GO" id="GO:0046872">
    <property type="term" value="F:metal ion binding"/>
    <property type="evidence" value="ECO:0007669"/>
    <property type="project" value="UniProtKB-KW"/>
</dbReference>
<dbReference type="Proteomes" id="UP000886523">
    <property type="component" value="Unassembled WGS sequence"/>
</dbReference>
<feature type="binding site" evidence="10">
    <location>
        <position position="142"/>
    </location>
    <ligand>
        <name>Mg(2+)</name>
        <dbReference type="ChEBI" id="CHEBI:18420"/>
        <label>1</label>
        <note>catalytic</note>
    </ligand>
</feature>
<reference evidence="11" key="1">
    <citation type="journal article" date="2020" name="Nat. Commun.">
        <title>Large-scale genome sequencing of mycorrhizal fungi provides insights into the early evolution of symbiotic traits.</title>
        <authorList>
            <person name="Miyauchi S."/>
            <person name="Kiss E."/>
            <person name="Kuo A."/>
            <person name="Drula E."/>
            <person name="Kohler A."/>
            <person name="Sanchez-Garcia M."/>
            <person name="Morin E."/>
            <person name="Andreopoulos B."/>
            <person name="Barry K.W."/>
            <person name="Bonito G."/>
            <person name="Buee M."/>
            <person name="Carver A."/>
            <person name="Chen C."/>
            <person name="Cichocki N."/>
            <person name="Clum A."/>
            <person name="Culley D."/>
            <person name="Crous P.W."/>
            <person name="Fauchery L."/>
            <person name="Girlanda M."/>
            <person name="Hayes R.D."/>
            <person name="Keri Z."/>
            <person name="LaButti K."/>
            <person name="Lipzen A."/>
            <person name="Lombard V."/>
            <person name="Magnuson J."/>
            <person name="Maillard F."/>
            <person name="Murat C."/>
            <person name="Nolan M."/>
            <person name="Ohm R.A."/>
            <person name="Pangilinan J."/>
            <person name="Pereira M.F."/>
            <person name="Perotto S."/>
            <person name="Peter M."/>
            <person name="Pfister S."/>
            <person name="Riley R."/>
            <person name="Sitrit Y."/>
            <person name="Stielow J.B."/>
            <person name="Szollosi G."/>
            <person name="Zifcakova L."/>
            <person name="Stursova M."/>
            <person name="Spatafora J.W."/>
            <person name="Tedersoo L."/>
            <person name="Vaario L.M."/>
            <person name="Yamada A."/>
            <person name="Yan M."/>
            <person name="Wang P."/>
            <person name="Xu J."/>
            <person name="Bruns T."/>
            <person name="Baldrian P."/>
            <person name="Vilgalys R."/>
            <person name="Dunand C."/>
            <person name="Henrissat B."/>
            <person name="Grigoriev I.V."/>
            <person name="Hibbett D."/>
            <person name="Nagy L.G."/>
            <person name="Martin F.M."/>
        </authorList>
    </citation>
    <scope>NUCLEOTIDE SEQUENCE</scope>
    <source>
        <strain evidence="11">UP504</strain>
    </source>
</reference>
<evidence type="ECO:0000256" key="2">
    <source>
        <dbReference type="ARBA" id="ARBA00009759"/>
    </source>
</evidence>
<dbReference type="PANTHER" id="PTHR43200:SF6">
    <property type="entry name" value="3'(2'),5'-BISPHOSPHATE NUCLEOTIDASE"/>
    <property type="match status" value="1"/>
</dbReference>
<organism evidence="11 12">
    <name type="scientific">Hydnum rufescens UP504</name>
    <dbReference type="NCBI Taxonomy" id="1448309"/>
    <lineage>
        <taxon>Eukaryota</taxon>
        <taxon>Fungi</taxon>
        <taxon>Dikarya</taxon>
        <taxon>Basidiomycota</taxon>
        <taxon>Agaricomycotina</taxon>
        <taxon>Agaricomycetes</taxon>
        <taxon>Cantharellales</taxon>
        <taxon>Hydnaceae</taxon>
        <taxon>Hydnum</taxon>
    </lineage>
</organism>
<feature type="binding site" evidence="10">
    <location>
        <position position="72"/>
    </location>
    <ligand>
        <name>Mg(2+)</name>
        <dbReference type="ChEBI" id="CHEBI:18420"/>
        <label>1</label>
        <note>catalytic</note>
    </ligand>
</feature>
<evidence type="ECO:0000256" key="10">
    <source>
        <dbReference type="PIRSR" id="PIRSR600760-2"/>
    </source>
</evidence>
<evidence type="ECO:0000256" key="3">
    <source>
        <dbReference type="ARBA" id="ARBA00012633"/>
    </source>
</evidence>
<dbReference type="Gene3D" id="3.30.540.10">
    <property type="entry name" value="Fructose-1,6-Bisphosphatase, subunit A, domain 1"/>
    <property type="match status" value="1"/>
</dbReference>
<dbReference type="InterPro" id="IPR051090">
    <property type="entry name" value="Inositol_monoP_superfamily"/>
</dbReference>
<dbReference type="EMBL" id="MU128971">
    <property type="protein sequence ID" value="KAF9513534.1"/>
    <property type="molecule type" value="Genomic_DNA"/>
</dbReference>
<keyword evidence="5" id="KW-0378">Hydrolase</keyword>
<name>A0A9P6DWA4_9AGAM</name>
<feature type="binding site" evidence="10">
    <location>
        <position position="293"/>
    </location>
    <ligand>
        <name>Mg(2+)</name>
        <dbReference type="ChEBI" id="CHEBI:18420"/>
        <label>1</label>
        <note>catalytic</note>
    </ligand>
</feature>
<dbReference type="PROSITE" id="PS00629">
    <property type="entry name" value="IMP_1"/>
    <property type="match status" value="1"/>
</dbReference>
<accession>A0A9P6DWA4</accession>
<evidence type="ECO:0000256" key="7">
    <source>
        <dbReference type="ARBA" id="ARBA00044466"/>
    </source>
</evidence>
<dbReference type="InterPro" id="IPR020550">
    <property type="entry name" value="Inositol_monophosphatase_CS"/>
</dbReference>
<comment type="catalytic activity">
    <reaction evidence="8">
        <text>adenosine 3',5'-bisphosphate + H2O = AMP + phosphate</text>
        <dbReference type="Rhea" id="RHEA:10040"/>
        <dbReference type="ChEBI" id="CHEBI:15377"/>
        <dbReference type="ChEBI" id="CHEBI:43474"/>
        <dbReference type="ChEBI" id="CHEBI:58343"/>
        <dbReference type="ChEBI" id="CHEBI:456215"/>
        <dbReference type="EC" id="3.1.3.7"/>
    </reaction>
    <physiologicalReaction direction="left-to-right" evidence="8">
        <dbReference type="Rhea" id="RHEA:10041"/>
    </physiologicalReaction>
</comment>
<comment type="caution">
    <text evidence="11">The sequence shown here is derived from an EMBL/GenBank/DDBJ whole genome shotgun (WGS) entry which is preliminary data.</text>
</comment>
<feature type="binding site" evidence="10">
    <location>
        <position position="144"/>
    </location>
    <ligand>
        <name>Mg(2+)</name>
        <dbReference type="ChEBI" id="CHEBI:18420"/>
        <label>1</label>
        <note>catalytic</note>
    </ligand>
</feature>
<keyword evidence="4 10" id="KW-0479">Metal-binding</keyword>
<comment type="cofactor">
    <cofactor evidence="1 10">
        <name>Mg(2+)</name>
        <dbReference type="ChEBI" id="CHEBI:18420"/>
    </cofactor>
</comment>
<dbReference type="InterPro" id="IPR020583">
    <property type="entry name" value="Inositol_monoP_metal-BS"/>
</dbReference>
<feature type="binding site" evidence="10">
    <location>
        <position position="145"/>
    </location>
    <ligand>
        <name>Mg(2+)</name>
        <dbReference type="ChEBI" id="CHEBI:18420"/>
        <label>1</label>
        <note>catalytic</note>
    </ligand>
</feature>
<keyword evidence="6 10" id="KW-0460">Magnesium</keyword>
<proteinExistence type="inferred from homology"/>
<evidence type="ECO:0000256" key="6">
    <source>
        <dbReference type="ARBA" id="ARBA00022842"/>
    </source>
</evidence>
<dbReference type="Pfam" id="PF00459">
    <property type="entry name" value="Inositol_P"/>
    <property type="match status" value="1"/>
</dbReference>
<comment type="similarity">
    <text evidence="2">Belongs to the inositol monophosphatase superfamily.</text>
</comment>
<evidence type="ECO:0000256" key="9">
    <source>
        <dbReference type="ARBA" id="ARBA00044484"/>
    </source>
</evidence>
<dbReference type="GO" id="GO:0000103">
    <property type="term" value="P:sulfate assimilation"/>
    <property type="evidence" value="ECO:0007669"/>
    <property type="project" value="TreeGrafter"/>
</dbReference>
<dbReference type="PROSITE" id="PS00630">
    <property type="entry name" value="IMP_2"/>
    <property type="match status" value="1"/>
</dbReference>
<dbReference type="CDD" id="cd01517">
    <property type="entry name" value="PAP_phosphatase"/>
    <property type="match status" value="1"/>
</dbReference>
<dbReference type="OrthoDB" id="411145at2759"/>